<dbReference type="InterPro" id="IPR036249">
    <property type="entry name" value="Thioredoxin-like_sf"/>
</dbReference>
<dbReference type="Pfam" id="PF00578">
    <property type="entry name" value="AhpC-TSA"/>
    <property type="match status" value="1"/>
</dbReference>
<sequence length="195" mass="22150">MILTQAVKAPLFDRTDIFGRPIKLEDYADKKLLIAFFRHAGCPFCNLRVHALTKVHEELKAQGLEMIFFFESKEQVLLRSTFHKEVSPIPLISDPQKEIYDQYGIESSAGKSAKSHITTFVQTAFKAKKAGVPMHPMKDGESINTIPAEFLVDKGLEIKKVHYSKSLTDRLDMELIKKFAQDSSIFDKENEAQMA</sequence>
<dbReference type="Gene3D" id="3.40.30.10">
    <property type="entry name" value="Glutaredoxin"/>
    <property type="match status" value="1"/>
</dbReference>
<organism evidence="2 3">
    <name type="scientific">Marivirga atlantica</name>
    <dbReference type="NCBI Taxonomy" id="1548457"/>
    <lineage>
        <taxon>Bacteria</taxon>
        <taxon>Pseudomonadati</taxon>
        <taxon>Bacteroidota</taxon>
        <taxon>Cytophagia</taxon>
        <taxon>Cytophagales</taxon>
        <taxon>Marivirgaceae</taxon>
        <taxon>Marivirga</taxon>
    </lineage>
</organism>
<protein>
    <submittedName>
        <fullName evidence="2">AhpC/TSA family protein</fullName>
    </submittedName>
</protein>
<dbReference type="PROSITE" id="PS51352">
    <property type="entry name" value="THIOREDOXIN_2"/>
    <property type="match status" value="1"/>
</dbReference>
<dbReference type="PANTHER" id="PTHR42852:SF13">
    <property type="entry name" value="PROTEIN DIPZ"/>
    <property type="match status" value="1"/>
</dbReference>
<proteinExistence type="predicted"/>
<dbReference type="SUPFAM" id="SSF52833">
    <property type="entry name" value="Thioredoxin-like"/>
    <property type="match status" value="1"/>
</dbReference>
<keyword evidence="3" id="KW-1185">Reference proteome</keyword>
<reference evidence="2" key="1">
    <citation type="submission" date="2021-01" db="EMBL/GenBank/DDBJ databases">
        <title>Marivirga sp. nov., isolated from intertidal surface sediments.</title>
        <authorList>
            <person name="Zhang M."/>
        </authorList>
    </citation>
    <scope>NUCLEOTIDE SEQUENCE</scope>
    <source>
        <strain evidence="2">SM1354</strain>
    </source>
</reference>
<dbReference type="CDD" id="cd02970">
    <property type="entry name" value="PRX_like2"/>
    <property type="match status" value="1"/>
</dbReference>
<dbReference type="InterPro" id="IPR000866">
    <property type="entry name" value="AhpC/TSA"/>
</dbReference>
<accession>A0A937AHF9</accession>
<evidence type="ECO:0000313" key="3">
    <source>
        <dbReference type="Proteomes" id="UP000642920"/>
    </source>
</evidence>
<dbReference type="InterPro" id="IPR013766">
    <property type="entry name" value="Thioredoxin_domain"/>
</dbReference>
<dbReference type="EMBL" id="JAERQG010000002">
    <property type="protein sequence ID" value="MBL0765609.1"/>
    <property type="molecule type" value="Genomic_DNA"/>
</dbReference>
<evidence type="ECO:0000259" key="1">
    <source>
        <dbReference type="PROSITE" id="PS51352"/>
    </source>
</evidence>
<evidence type="ECO:0000313" key="2">
    <source>
        <dbReference type="EMBL" id="MBL0765609.1"/>
    </source>
</evidence>
<gene>
    <name evidence="2" type="ORF">JKP34_10120</name>
</gene>
<feature type="domain" description="Thioredoxin" evidence="1">
    <location>
        <begin position="3"/>
        <end position="126"/>
    </location>
</feature>
<dbReference type="AlphaFoldDB" id="A0A937AHF9"/>
<comment type="caution">
    <text evidence="2">The sequence shown here is derived from an EMBL/GenBank/DDBJ whole genome shotgun (WGS) entry which is preliminary data.</text>
</comment>
<dbReference type="RefSeq" id="WP_201920577.1">
    <property type="nucleotide sequence ID" value="NZ_JAERQG010000002.1"/>
</dbReference>
<dbReference type="PANTHER" id="PTHR42852">
    <property type="entry name" value="THIOL:DISULFIDE INTERCHANGE PROTEIN DSBE"/>
    <property type="match status" value="1"/>
</dbReference>
<name>A0A937AHF9_9BACT</name>
<dbReference type="InterPro" id="IPR050553">
    <property type="entry name" value="Thioredoxin_ResA/DsbE_sf"/>
</dbReference>
<dbReference type="Proteomes" id="UP000642920">
    <property type="component" value="Unassembled WGS sequence"/>
</dbReference>
<dbReference type="GO" id="GO:0016209">
    <property type="term" value="F:antioxidant activity"/>
    <property type="evidence" value="ECO:0007669"/>
    <property type="project" value="InterPro"/>
</dbReference>
<dbReference type="GO" id="GO:0016491">
    <property type="term" value="F:oxidoreductase activity"/>
    <property type="evidence" value="ECO:0007669"/>
    <property type="project" value="InterPro"/>
</dbReference>